<comment type="subunit">
    <text evidence="10 11">Homodimer.</text>
</comment>
<organism evidence="12 13">
    <name type="scientific">Entomomonas moraniae</name>
    <dbReference type="NCBI Taxonomy" id="2213226"/>
    <lineage>
        <taxon>Bacteria</taxon>
        <taxon>Pseudomonadati</taxon>
        <taxon>Pseudomonadota</taxon>
        <taxon>Gammaproteobacteria</taxon>
        <taxon>Pseudomonadales</taxon>
        <taxon>Pseudomonadaceae</taxon>
        <taxon>Entomomonas</taxon>
    </lineage>
</organism>
<dbReference type="GO" id="GO:0009231">
    <property type="term" value="P:riboflavin biosynthetic process"/>
    <property type="evidence" value="ECO:0007669"/>
    <property type="project" value="UniProtKB-UniRule"/>
</dbReference>
<evidence type="ECO:0000256" key="4">
    <source>
        <dbReference type="ARBA" id="ARBA00018836"/>
    </source>
</evidence>
<keyword evidence="9 10" id="KW-0456">Lyase</keyword>
<dbReference type="GO" id="GO:0030145">
    <property type="term" value="F:manganese ion binding"/>
    <property type="evidence" value="ECO:0007669"/>
    <property type="project" value="UniProtKB-UniRule"/>
</dbReference>
<feature type="site" description="Essential for catalytic activity" evidence="10">
    <location>
        <position position="168"/>
    </location>
</feature>
<proteinExistence type="inferred from homology"/>
<keyword evidence="6 10" id="KW-0479">Metal-binding</keyword>
<keyword evidence="7 10" id="KW-0460">Magnesium</keyword>
<evidence type="ECO:0000256" key="7">
    <source>
        <dbReference type="ARBA" id="ARBA00022842"/>
    </source>
</evidence>
<dbReference type="InterPro" id="IPR017945">
    <property type="entry name" value="DHBP_synth_RibB-like_a/b_dom"/>
</dbReference>
<feature type="binding site" evidence="10">
    <location>
        <position position="32"/>
    </location>
    <ligand>
        <name>Mg(2+)</name>
        <dbReference type="ChEBI" id="CHEBI:18420"/>
        <label>1</label>
    </ligand>
</feature>
<evidence type="ECO:0000256" key="11">
    <source>
        <dbReference type="RuleBase" id="RU003843"/>
    </source>
</evidence>
<comment type="similarity">
    <text evidence="10 11">Belongs to the DHBP synthase family.</text>
</comment>
<name>A0A3Q9JM09_9GAMM</name>
<dbReference type="PANTHER" id="PTHR21327">
    <property type="entry name" value="GTP CYCLOHYDROLASE II-RELATED"/>
    <property type="match status" value="1"/>
</dbReference>
<dbReference type="InterPro" id="IPR000422">
    <property type="entry name" value="DHBP_synthase_RibB"/>
</dbReference>
<feature type="binding site" evidence="10">
    <location>
        <begin position="31"/>
        <end position="32"/>
    </location>
    <ligand>
        <name>D-ribulose 5-phosphate</name>
        <dbReference type="ChEBI" id="CHEBI:58121"/>
    </ligand>
</feature>
<feature type="site" description="Essential for catalytic activity" evidence="10">
    <location>
        <position position="130"/>
    </location>
</feature>
<feature type="binding site" evidence="10">
    <location>
        <position position="36"/>
    </location>
    <ligand>
        <name>D-ribulose 5-phosphate</name>
        <dbReference type="ChEBI" id="CHEBI:58121"/>
    </ligand>
</feature>
<dbReference type="RefSeq" id="WP_127164179.1">
    <property type="nucleotide sequence ID" value="NZ_CP029822.1"/>
</dbReference>
<keyword evidence="13" id="KW-1185">Reference proteome</keyword>
<evidence type="ECO:0000256" key="1">
    <source>
        <dbReference type="ARBA" id="ARBA00002284"/>
    </source>
</evidence>
<evidence type="ECO:0000256" key="5">
    <source>
        <dbReference type="ARBA" id="ARBA00022619"/>
    </source>
</evidence>
<gene>
    <name evidence="10 12" type="primary">ribB</name>
    <name evidence="12" type="ORF">DM558_11875</name>
</gene>
<comment type="cofactor">
    <cofactor evidence="10 11">
        <name>Mg(2+)</name>
        <dbReference type="ChEBI" id="CHEBI:18420"/>
    </cofactor>
    <cofactor evidence="10 11">
        <name>Mn(2+)</name>
        <dbReference type="ChEBI" id="CHEBI:29035"/>
    </cofactor>
    <text evidence="10 11">Binds 2 divalent metal cations per subunit. Magnesium or manganese.</text>
</comment>
<evidence type="ECO:0000256" key="10">
    <source>
        <dbReference type="HAMAP-Rule" id="MF_00180"/>
    </source>
</evidence>
<keyword evidence="8 10" id="KW-0464">Manganese</keyword>
<reference evidence="13" key="1">
    <citation type="submission" date="2018-06" db="EMBL/GenBank/DDBJ databases">
        <title>Complete genome of Pseudomonas insecticola strain QZS01.</title>
        <authorList>
            <person name="Wang J."/>
            <person name="Su Q."/>
        </authorList>
    </citation>
    <scope>NUCLEOTIDE SEQUENCE [LARGE SCALE GENOMIC DNA]</scope>
    <source>
        <strain evidence="13">QZS01</strain>
    </source>
</reference>
<dbReference type="PANTHER" id="PTHR21327:SF38">
    <property type="entry name" value="3,4-DIHYDROXY-2-BUTANONE 4-PHOSPHATE SYNTHASE"/>
    <property type="match status" value="1"/>
</dbReference>
<dbReference type="Gene3D" id="3.90.870.10">
    <property type="entry name" value="DHBP synthase"/>
    <property type="match status" value="1"/>
</dbReference>
<dbReference type="KEGG" id="emo:DM558_11875"/>
<evidence type="ECO:0000256" key="9">
    <source>
        <dbReference type="ARBA" id="ARBA00023239"/>
    </source>
</evidence>
<dbReference type="Proteomes" id="UP000273143">
    <property type="component" value="Chromosome"/>
</dbReference>
<dbReference type="Pfam" id="PF00926">
    <property type="entry name" value="DHBP_synthase"/>
    <property type="match status" value="1"/>
</dbReference>
<dbReference type="HAMAP" id="MF_00180">
    <property type="entry name" value="RibB"/>
    <property type="match status" value="1"/>
</dbReference>
<dbReference type="GO" id="GO:0008686">
    <property type="term" value="F:3,4-dihydroxy-2-butanone-4-phosphate synthase activity"/>
    <property type="evidence" value="ECO:0007669"/>
    <property type="project" value="UniProtKB-UniRule"/>
</dbReference>
<sequence>MFCSNDFSRVNAAIKAYQQGLPVLLSDDNDRENEADIVAAAENITLETMALMIREGSGIVCLCLTEEKAQELSLEPMVKNNESRYQTAFTVSIEAKDGVTTGVSAADRITTIQAALSSNKQHKKIVSPGHVFPLRAKPQGVLERRGHTEGSIEIAKLAGLKHAAVLCELTNPDGSMAKGAQVEYFAKQHNIPMLTIKELVDYAITKSEQMLKSPVTDYQVANA</sequence>
<evidence type="ECO:0000313" key="13">
    <source>
        <dbReference type="Proteomes" id="UP000273143"/>
    </source>
</evidence>
<dbReference type="NCBIfam" id="TIGR00506">
    <property type="entry name" value="ribB"/>
    <property type="match status" value="1"/>
</dbReference>
<feature type="binding site" evidence="10">
    <location>
        <begin position="144"/>
        <end position="148"/>
    </location>
    <ligand>
        <name>D-ribulose 5-phosphate</name>
        <dbReference type="ChEBI" id="CHEBI:58121"/>
    </ligand>
</feature>
<dbReference type="EC" id="4.1.99.12" evidence="3 10"/>
<dbReference type="UniPathway" id="UPA00275">
    <property type="reaction ID" value="UER00399"/>
</dbReference>
<comment type="catalytic activity">
    <reaction evidence="10 11">
        <text>D-ribulose 5-phosphate = (2S)-2-hydroxy-3-oxobutyl phosphate + formate + H(+)</text>
        <dbReference type="Rhea" id="RHEA:18457"/>
        <dbReference type="ChEBI" id="CHEBI:15378"/>
        <dbReference type="ChEBI" id="CHEBI:15740"/>
        <dbReference type="ChEBI" id="CHEBI:58121"/>
        <dbReference type="ChEBI" id="CHEBI:58830"/>
        <dbReference type="EC" id="4.1.99.12"/>
    </reaction>
</comment>
<evidence type="ECO:0000256" key="3">
    <source>
        <dbReference type="ARBA" id="ARBA00012153"/>
    </source>
</evidence>
<feature type="binding site" evidence="10">
    <location>
        <position position="147"/>
    </location>
    <ligand>
        <name>Mg(2+)</name>
        <dbReference type="ChEBI" id="CHEBI:18420"/>
        <label>2</label>
    </ligand>
</feature>
<keyword evidence="5 10" id="KW-0686">Riboflavin biosynthesis</keyword>
<accession>A0A3Q9JM09</accession>
<feature type="binding site" evidence="10">
    <location>
        <position position="32"/>
    </location>
    <ligand>
        <name>Mg(2+)</name>
        <dbReference type="ChEBI" id="CHEBI:18420"/>
        <label>2</label>
    </ligand>
</feature>
<dbReference type="EMBL" id="CP029822">
    <property type="protein sequence ID" value="AZS51422.1"/>
    <property type="molecule type" value="Genomic_DNA"/>
</dbReference>
<comment type="pathway">
    <text evidence="2 10 11">Cofactor biosynthesis; riboflavin biosynthesis; 2-hydroxy-3-oxobutyl phosphate from D-ribulose 5-phosphate: step 1/1.</text>
</comment>
<dbReference type="GO" id="GO:0005829">
    <property type="term" value="C:cytosol"/>
    <property type="evidence" value="ECO:0007669"/>
    <property type="project" value="TreeGrafter"/>
</dbReference>
<evidence type="ECO:0000313" key="12">
    <source>
        <dbReference type="EMBL" id="AZS51422.1"/>
    </source>
</evidence>
<evidence type="ECO:0000256" key="8">
    <source>
        <dbReference type="ARBA" id="ARBA00023211"/>
    </source>
</evidence>
<comment type="function">
    <text evidence="1 10 11">Catalyzes the conversion of D-ribulose 5-phosphate to formate and 3,4-dihydroxy-2-butanone 4-phosphate.</text>
</comment>
<protein>
    <recommendedName>
        <fullName evidence="4 10">3,4-dihydroxy-2-butanone 4-phosphate synthase</fullName>
        <shortName evidence="10 11">DHBP synthase</shortName>
        <ecNumber evidence="3 10">4.1.99.12</ecNumber>
    </recommendedName>
</protein>
<dbReference type="GO" id="GO:0000287">
    <property type="term" value="F:magnesium ion binding"/>
    <property type="evidence" value="ECO:0007669"/>
    <property type="project" value="UniProtKB-UniRule"/>
</dbReference>
<dbReference type="AlphaFoldDB" id="A0A3Q9JM09"/>
<dbReference type="SUPFAM" id="SSF55821">
    <property type="entry name" value="YrdC/RibB"/>
    <property type="match status" value="1"/>
</dbReference>
<evidence type="ECO:0000256" key="2">
    <source>
        <dbReference type="ARBA" id="ARBA00004904"/>
    </source>
</evidence>
<evidence type="ECO:0000256" key="6">
    <source>
        <dbReference type="ARBA" id="ARBA00022723"/>
    </source>
</evidence>